<feature type="domain" description="Sigma 54 modulation/S30EA ribosomal protein C-terminal" evidence="1">
    <location>
        <begin position="8"/>
        <end position="45"/>
    </location>
</feature>
<dbReference type="GO" id="GO:0043024">
    <property type="term" value="F:ribosomal small subunit binding"/>
    <property type="evidence" value="ECO:0007669"/>
    <property type="project" value="TreeGrafter"/>
</dbReference>
<evidence type="ECO:0000313" key="2">
    <source>
        <dbReference type="EMBL" id="KAA8536438.1"/>
    </source>
</evidence>
<evidence type="ECO:0000313" key="3">
    <source>
        <dbReference type="Proteomes" id="UP000325577"/>
    </source>
</evidence>
<reference evidence="2 3" key="1">
    <citation type="submission" date="2019-09" db="EMBL/GenBank/DDBJ databases">
        <title>A chromosome-level genome assembly of the Chinese tupelo Nyssa sinensis.</title>
        <authorList>
            <person name="Yang X."/>
            <person name="Kang M."/>
            <person name="Yang Y."/>
            <person name="Xiong H."/>
            <person name="Wang M."/>
            <person name="Zhang Z."/>
            <person name="Wang Z."/>
            <person name="Wu H."/>
            <person name="Ma T."/>
            <person name="Liu J."/>
            <person name="Xi Z."/>
        </authorList>
    </citation>
    <scope>NUCLEOTIDE SEQUENCE [LARGE SCALE GENOMIC DNA]</scope>
    <source>
        <strain evidence="2">J267</strain>
        <tissue evidence="2">Leaf</tissue>
    </source>
</reference>
<dbReference type="EMBL" id="CM018039">
    <property type="protein sequence ID" value="KAA8536438.1"/>
    <property type="molecule type" value="Genomic_DNA"/>
</dbReference>
<dbReference type="Pfam" id="PF16321">
    <property type="entry name" value="Ribosom_S30AE_C"/>
    <property type="match status" value="1"/>
</dbReference>
<evidence type="ECO:0000259" key="1">
    <source>
        <dbReference type="Pfam" id="PF16321"/>
    </source>
</evidence>
<dbReference type="GO" id="GO:0045900">
    <property type="term" value="P:negative regulation of translational elongation"/>
    <property type="evidence" value="ECO:0007669"/>
    <property type="project" value="TreeGrafter"/>
</dbReference>
<dbReference type="OrthoDB" id="10253151at2759"/>
<dbReference type="Proteomes" id="UP000325577">
    <property type="component" value="Linkage Group LG16"/>
</dbReference>
<dbReference type="PANTHER" id="PTHR33231:SF1">
    <property type="entry name" value="30S RIBOSOMAL PROTEIN"/>
    <property type="match status" value="1"/>
</dbReference>
<dbReference type="PANTHER" id="PTHR33231">
    <property type="entry name" value="30S RIBOSOMAL PROTEIN"/>
    <property type="match status" value="1"/>
</dbReference>
<keyword evidence="3" id="KW-1185">Reference proteome</keyword>
<dbReference type="InterPro" id="IPR038416">
    <property type="entry name" value="Ribosom_S30AE_C_sf"/>
</dbReference>
<sequence length="77" mass="8817">MKKFNRLKIVRTKYFDMPPLTITEAIEQLENVYHDFYGFRNEETAGGYGLIIPKENGQAENLEPVVIEAAKEPSLAE</sequence>
<dbReference type="AlphaFoldDB" id="A0A5J5B1G6"/>
<gene>
    <name evidence="2" type="ORF">F0562_028916</name>
</gene>
<dbReference type="Gene3D" id="3.30.505.50">
    <property type="entry name" value="Sigma 54 modulation/S30EA ribosomal protein, C-terminal domain"/>
    <property type="match status" value="1"/>
</dbReference>
<dbReference type="InterPro" id="IPR050574">
    <property type="entry name" value="HPF/YfiA_ribosome-assoc"/>
</dbReference>
<organism evidence="2 3">
    <name type="scientific">Nyssa sinensis</name>
    <dbReference type="NCBI Taxonomy" id="561372"/>
    <lineage>
        <taxon>Eukaryota</taxon>
        <taxon>Viridiplantae</taxon>
        <taxon>Streptophyta</taxon>
        <taxon>Embryophyta</taxon>
        <taxon>Tracheophyta</taxon>
        <taxon>Spermatophyta</taxon>
        <taxon>Magnoliopsida</taxon>
        <taxon>eudicotyledons</taxon>
        <taxon>Gunneridae</taxon>
        <taxon>Pentapetalae</taxon>
        <taxon>asterids</taxon>
        <taxon>Cornales</taxon>
        <taxon>Nyssaceae</taxon>
        <taxon>Nyssa</taxon>
    </lineage>
</organism>
<accession>A0A5J5B1G6</accession>
<protein>
    <recommendedName>
        <fullName evidence="1">Sigma 54 modulation/S30EA ribosomal protein C-terminal domain-containing protein</fullName>
    </recommendedName>
</protein>
<name>A0A5J5B1G6_9ASTE</name>
<proteinExistence type="predicted"/>
<dbReference type="InterPro" id="IPR032528">
    <property type="entry name" value="Ribosom_S30AE_C"/>
</dbReference>
<dbReference type="GO" id="GO:0022627">
    <property type="term" value="C:cytosolic small ribosomal subunit"/>
    <property type="evidence" value="ECO:0007669"/>
    <property type="project" value="TreeGrafter"/>
</dbReference>